<dbReference type="InterPro" id="IPR006059">
    <property type="entry name" value="SBP"/>
</dbReference>
<dbReference type="PROSITE" id="PS51257">
    <property type="entry name" value="PROKAR_LIPOPROTEIN"/>
    <property type="match status" value="1"/>
</dbReference>
<evidence type="ECO:0000313" key="3">
    <source>
        <dbReference type="Proteomes" id="UP000184471"/>
    </source>
</evidence>
<dbReference type="InterPro" id="IPR050490">
    <property type="entry name" value="Bact_solute-bd_prot1"/>
</dbReference>
<evidence type="ECO:0000313" key="2">
    <source>
        <dbReference type="EMBL" id="SHG15207.1"/>
    </source>
</evidence>
<keyword evidence="1" id="KW-0732">Signal</keyword>
<feature type="signal peptide" evidence="1">
    <location>
        <begin position="1"/>
        <end position="24"/>
    </location>
</feature>
<dbReference type="PANTHER" id="PTHR43649">
    <property type="entry name" value="ARABINOSE-BINDING PROTEIN-RELATED"/>
    <property type="match status" value="1"/>
</dbReference>
<organism evidence="2 3">
    <name type="scientific">Geodermatophilus nigrescens</name>
    <dbReference type="NCBI Taxonomy" id="1070870"/>
    <lineage>
        <taxon>Bacteria</taxon>
        <taxon>Bacillati</taxon>
        <taxon>Actinomycetota</taxon>
        <taxon>Actinomycetes</taxon>
        <taxon>Geodermatophilales</taxon>
        <taxon>Geodermatophilaceae</taxon>
        <taxon>Geodermatophilus</taxon>
    </lineage>
</organism>
<keyword evidence="3" id="KW-1185">Reference proteome</keyword>
<dbReference type="AlphaFoldDB" id="A0A1M5HH01"/>
<proteinExistence type="predicted"/>
<name>A0A1M5HH01_9ACTN</name>
<dbReference type="SUPFAM" id="SSF53850">
    <property type="entry name" value="Periplasmic binding protein-like II"/>
    <property type="match status" value="1"/>
</dbReference>
<feature type="chain" id="PRO_5039473930" evidence="1">
    <location>
        <begin position="25"/>
        <end position="436"/>
    </location>
</feature>
<dbReference type="OrthoDB" id="8317736at2"/>
<dbReference type="PANTHER" id="PTHR43649:SF14">
    <property type="entry name" value="BLR3389 PROTEIN"/>
    <property type="match status" value="1"/>
</dbReference>
<dbReference type="Gene3D" id="3.40.190.10">
    <property type="entry name" value="Periplasmic binding protein-like II"/>
    <property type="match status" value="2"/>
</dbReference>
<sequence length="436" mass="46194">MTSRRLTRGTATAGALLLAASLVACGSSGPAGGGGGGGGDAAQVWALQDTVLNPIEQASIDRFNESSEAGDFELATFGNDPYKQRLRTAINSPQAPDLFFNWGGGNLKEYVDAGRIEDLTPLLDENPELRDAFLPSVLAGAELDGSVYGLPMRGMQPVVLFYNKDVLDAAGVAVPTTWDEMLAAVDGLKASGVTPIALAGSQAWTELMWAEYLLDRVGGPEVFQNIRDGENGGWQQPEVLEAMGLLQDLIERGAFGEDFASVGYDVGGASTILAQGDAGFHLMGSWEFTNQLGQSPDFVTGGGLGWAPFPAVTGGAGDPTNLVGNVSNFYSLTADSPNREAAEEFLTTALTDEEYISDLIEAGDVPPVQGVREQLQETDNAEYSTFIYDQTVEAANFQLSWDQDLSADEATVMLEQLSRFFLGEIDAQGFVDALAA</sequence>
<evidence type="ECO:0000256" key="1">
    <source>
        <dbReference type="SAM" id="SignalP"/>
    </source>
</evidence>
<dbReference type="Proteomes" id="UP000184471">
    <property type="component" value="Unassembled WGS sequence"/>
</dbReference>
<protein>
    <submittedName>
        <fullName evidence="2">Carbohydrate ABC transporter substrate-binding protein, CUT1 family</fullName>
    </submittedName>
</protein>
<accession>A0A1M5HH01</accession>
<gene>
    <name evidence="2" type="ORF">SAMN05444351_1590</name>
</gene>
<dbReference type="STRING" id="1070870.SAMN05444351_1590"/>
<dbReference type="Pfam" id="PF01547">
    <property type="entry name" value="SBP_bac_1"/>
    <property type="match status" value="1"/>
</dbReference>
<dbReference type="EMBL" id="FQVX01000002">
    <property type="protein sequence ID" value="SHG15207.1"/>
    <property type="molecule type" value="Genomic_DNA"/>
</dbReference>
<reference evidence="2 3" key="1">
    <citation type="submission" date="2016-11" db="EMBL/GenBank/DDBJ databases">
        <authorList>
            <person name="Jaros S."/>
            <person name="Januszkiewicz K."/>
            <person name="Wedrychowicz H."/>
        </authorList>
    </citation>
    <scope>NUCLEOTIDE SEQUENCE [LARGE SCALE GENOMIC DNA]</scope>
    <source>
        <strain evidence="2 3">DSM 45408</strain>
    </source>
</reference>